<evidence type="ECO:0000313" key="1">
    <source>
        <dbReference type="EMBL" id="GAI14295.1"/>
    </source>
</evidence>
<gene>
    <name evidence="1" type="ORF">S06H3_09179</name>
</gene>
<accession>X1MHV7</accession>
<dbReference type="AlphaFoldDB" id="X1MHV7"/>
<name>X1MHV7_9ZZZZ</name>
<dbReference type="EMBL" id="BARV01003992">
    <property type="protein sequence ID" value="GAI14295.1"/>
    <property type="molecule type" value="Genomic_DNA"/>
</dbReference>
<comment type="caution">
    <text evidence="1">The sequence shown here is derived from an EMBL/GenBank/DDBJ whole genome shotgun (WGS) entry which is preliminary data.</text>
</comment>
<organism evidence="1">
    <name type="scientific">marine sediment metagenome</name>
    <dbReference type="NCBI Taxonomy" id="412755"/>
    <lineage>
        <taxon>unclassified sequences</taxon>
        <taxon>metagenomes</taxon>
        <taxon>ecological metagenomes</taxon>
    </lineage>
</organism>
<sequence length="60" mass="7038">PQQYQCGSSLSFTPSASNDLCKDVLKGFAFVYKVQIIMKKIGVFIYCLDSEQHWRRNEYR</sequence>
<protein>
    <submittedName>
        <fullName evidence="1">Uncharacterized protein</fullName>
    </submittedName>
</protein>
<feature type="non-terminal residue" evidence="1">
    <location>
        <position position="1"/>
    </location>
</feature>
<reference evidence="1" key="1">
    <citation type="journal article" date="2014" name="Front. Microbiol.">
        <title>High frequency of phylogenetically diverse reductive dehalogenase-homologous genes in deep subseafloor sedimentary metagenomes.</title>
        <authorList>
            <person name="Kawai M."/>
            <person name="Futagami T."/>
            <person name="Toyoda A."/>
            <person name="Takaki Y."/>
            <person name="Nishi S."/>
            <person name="Hori S."/>
            <person name="Arai W."/>
            <person name="Tsubouchi T."/>
            <person name="Morono Y."/>
            <person name="Uchiyama I."/>
            <person name="Ito T."/>
            <person name="Fujiyama A."/>
            <person name="Inagaki F."/>
            <person name="Takami H."/>
        </authorList>
    </citation>
    <scope>NUCLEOTIDE SEQUENCE</scope>
    <source>
        <strain evidence="1">Expedition CK06-06</strain>
    </source>
</reference>
<proteinExistence type="predicted"/>